<keyword evidence="1" id="KW-1133">Transmembrane helix</keyword>
<feature type="transmembrane region" description="Helical" evidence="1">
    <location>
        <begin position="76"/>
        <end position="96"/>
    </location>
</feature>
<name>A0ABN5TZC1_9GAMM</name>
<gene>
    <name evidence="2" type="ORF">STH12_03316</name>
</gene>
<protein>
    <recommendedName>
        <fullName evidence="4">Intracellular septation protein A</fullName>
    </recommendedName>
</protein>
<keyword evidence="1" id="KW-0472">Membrane</keyword>
<evidence type="ECO:0000256" key="1">
    <source>
        <dbReference type="SAM" id="Phobius"/>
    </source>
</evidence>
<feature type="transmembrane region" description="Helical" evidence="1">
    <location>
        <begin position="52"/>
        <end position="70"/>
    </location>
</feature>
<evidence type="ECO:0008006" key="4">
    <source>
        <dbReference type="Google" id="ProtNLM"/>
    </source>
</evidence>
<sequence>MRVIEVLTAALLLVYPLAVWLGLNYLPPGVLAGMLCLLLLLRLVLKRQQLKAMALPLLAGVLLTAGSLLAKRQDWLLYYPIVINLTMLGVFGQSLLRGPSMVERLARLGEPDLPDEAIPYLRRVTALWCLLFVVNGGMAFYTAHFTSLEIWTLYNGLIAYILMGILAGGEWLYRTFILKKGA</sequence>
<evidence type="ECO:0000313" key="3">
    <source>
        <dbReference type="Proteomes" id="UP000278437"/>
    </source>
</evidence>
<dbReference type="RefSeq" id="WP_126168559.1">
    <property type="nucleotide sequence ID" value="NZ_CP020373.1"/>
</dbReference>
<organism evidence="2 3">
    <name type="scientific">Shewanella khirikhana</name>
    <dbReference type="NCBI Taxonomy" id="1965282"/>
    <lineage>
        <taxon>Bacteria</taxon>
        <taxon>Pseudomonadati</taxon>
        <taxon>Pseudomonadota</taxon>
        <taxon>Gammaproteobacteria</taxon>
        <taxon>Alteromonadales</taxon>
        <taxon>Shewanellaceae</taxon>
        <taxon>Shewanella</taxon>
    </lineage>
</organism>
<feature type="transmembrane region" description="Helical" evidence="1">
    <location>
        <begin position="151"/>
        <end position="173"/>
    </location>
</feature>
<reference evidence="3" key="1">
    <citation type="submission" date="2017-03" db="EMBL/GenBank/DDBJ databases">
        <title>Full genome sequence of a non-lethal Shewanella isolate that potentiates virulence of Vibio parahaemolyticus causing acute hepatopancreatic necrosis disease (AHPND) in shrimp.</title>
        <authorList>
            <person name="Prachumwat A."/>
            <person name="Sritunyalucksana K."/>
        </authorList>
    </citation>
    <scope>NUCLEOTIDE SEQUENCE [LARGE SCALE GENOMIC DNA]</scope>
    <source>
        <strain evidence="3">TH2012</strain>
    </source>
</reference>
<evidence type="ECO:0000313" key="2">
    <source>
        <dbReference type="EMBL" id="AZQ12376.1"/>
    </source>
</evidence>
<feature type="transmembrane region" description="Helical" evidence="1">
    <location>
        <begin position="126"/>
        <end position="145"/>
    </location>
</feature>
<accession>A0ABN5TZC1</accession>
<proteinExistence type="predicted"/>
<keyword evidence="1" id="KW-0812">Transmembrane</keyword>
<dbReference type="Proteomes" id="UP000278437">
    <property type="component" value="Chromosome"/>
</dbReference>
<dbReference type="EMBL" id="CP020373">
    <property type="protein sequence ID" value="AZQ12376.1"/>
    <property type="molecule type" value="Genomic_DNA"/>
</dbReference>
<keyword evidence="3" id="KW-1185">Reference proteome</keyword>
<feature type="transmembrane region" description="Helical" evidence="1">
    <location>
        <begin position="28"/>
        <end position="45"/>
    </location>
</feature>